<proteinExistence type="predicted"/>
<sequence>MGTPTALLPLTAAVLLMMAWHRSRLHGLILIAIASVLLSGPLGATALDAEAAQGALLAASALLAGGAWSLFAALARPGPSRSINPQQRSGASAIAHVALRLLVCAFVAMFASMFGTIAPGIADAVPALTGYGMAGAILLLVWSLWPVTEYHRASCPSRSRLPSPQCP</sequence>
<feature type="transmembrane region" description="Helical" evidence="1">
    <location>
        <begin position="53"/>
        <end position="76"/>
    </location>
</feature>
<keyword evidence="1" id="KW-0812">Transmembrane</keyword>
<dbReference type="RefSeq" id="WP_173122110.1">
    <property type="nucleotide sequence ID" value="NZ_JABRWJ010000002.1"/>
</dbReference>
<feature type="transmembrane region" description="Helical" evidence="1">
    <location>
        <begin position="97"/>
        <end position="122"/>
    </location>
</feature>
<organism evidence="2 3">
    <name type="scientific">Pseudaquabacterium terrae</name>
    <dbReference type="NCBI Taxonomy" id="2732868"/>
    <lineage>
        <taxon>Bacteria</taxon>
        <taxon>Pseudomonadati</taxon>
        <taxon>Pseudomonadota</taxon>
        <taxon>Betaproteobacteria</taxon>
        <taxon>Burkholderiales</taxon>
        <taxon>Sphaerotilaceae</taxon>
        <taxon>Pseudaquabacterium</taxon>
    </lineage>
</organism>
<evidence type="ECO:0000313" key="2">
    <source>
        <dbReference type="EMBL" id="NRF67023.1"/>
    </source>
</evidence>
<gene>
    <name evidence="2" type="ORF">HLB44_08525</name>
</gene>
<keyword evidence="1" id="KW-0472">Membrane</keyword>
<keyword evidence="3" id="KW-1185">Reference proteome</keyword>
<evidence type="ECO:0000256" key="1">
    <source>
        <dbReference type="SAM" id="Phobius"/>
    </source>
</evidence>
<keyword evidence="1" id="KW-1133">Transmembrane helix</keyword>
<accession>A0ABX2EEI4</accession>
<feature type="transmembrane region" description="Helical" evidence="1">
    <location>
        <begin position="28"/>
        <end position="47"/>
    </location>
</feature>
<dbReference type="Proteomes" id="UP000737171">
    <property type="component" value="Unassembled WGS sequence"/>
</dbReference>
<feature type="transmembrane region" description="Helical" evidence="1">
    <location>
        <begin position="128"/>
        <end position="148"/>
    </location>
</feature>
<dbReference type="EMBL" id="JABRWJ010000002">
    <property type="protein sequence ID" value="NRF67023.1"/>
    <property type="molecule type" value="Genomic_DNA"/>
</dbReference>
<name>A0ABX2EEI4_9BURK</name>
<reference evidence="2 3" key="1">
    <citation type="submission" date="2020-05" db="EMBL/GenBank/DDBJ databases">
        <title>Aquincola sp. isolate from soil.</title>
        <authorList>
            <person name="Han J."/>
            <person name="Kim D.-U."/>
        </authorList>
    </citation>
    <scope>NUCLEOTIDE SEQUENCE [LARGE SCALE GENOMIC DNA]</scope>
    <source>
        <strain evidence="2 3">S2</strain>
    </source>
</reference>
<comment type="caution">
    <text evidence="2">The sequence shown here is derived from an EMBL/GenBank/DDBJ whole genome shotgun (WGS) entry which is preliminary data.</text>
</comment>
<protein>
    <submittedName>
        <fullName evidence="2">Uncharacterized protein</fullName>
    </submittedName>
</protein>
<evidence type="ECO:0000313" key="3">
    <source>
        <dbReference type="Proteomes" id="UP000737171"/>
    </source>
</evidence>